<evidence type="ECO:0000313" key="3">
    <source>
        <dbReference type="Proteomes" id="UP001500683"/>
    </source>
</evidence>
<dbReference type="PANTHER" id="PTHR46623:SF6">
    <property type="entry name" value="ALPHA_BETA-HYDROLASES SUPERFAMILY PROTEIN"/>
    <property type="match status" value="1"/>
</dbReference>
<dbReference type="PANTHER" id="PTHR46623">
    <property type="entry name" value="CARBOXYMETHYLENEBUTENOLIDASE-RELATED"/>
    <property type="match status" value="1"/>
</dbReference>
<dbReference type="Proteomes" id="UP001500683">
    <property type="component" value="Unassembled WGS sequence"/>
</dbReference>
<dbReference type="RefSeq" id="WP_344953640.1">
    <property type="nucleotide sequence ID" value="NZ_BAAAZG010000043.1"/>
</dbReference>
<dbReference type="Pfam" id="PF01738">
    <property type="entry name" value="DLH"/>
    <property type="match status" value="1"/>
</dbReference>
<sequence>MGEHHLSHGPANRGRYVLQTAAPLFVREPVGAPRGAVIVLHDVFGVTDYAEEACRRLARGGWLAVSPYLYYEHGGPAFDATELPVARGEMTRLTAEGLAADIAGARDYLTGRRGMPAPAVLGFSMGGYLATWAAAHHDLAGAVAVSPSGVEHAPWAGMAPLELLVADRRAPWLGVLGRDDRRLPPDAPERLRLAAAASGPHASVVLLPEAGHGFYRTGRPGHAPHADTEAWRRITAFLARFAAP</sequence>
<accession>A0ABP7WI27</accession>
<dbReference type="InterPro" id="IPR051049">
    <property type="entry name" value="Dienelactone_hydrolase-like"/>
</dbReference>
<name>A0ABP7WI27_9ACTN</name>
<dbReference type="Gene3D" id="3.40.50.1820">
    <property type="entry name" value="alpha/beta hydrolase"/>
    <property type="match status" value="1"/>
</dbReference>
<evidence type="ECO:0000313" key="2">
    <source>
        <dbReference type="EMBL" id="GAA4089111.1"/>
    </source>
</evidence>
<dbReference type="SUPFAM" id="SSF53474">
    <property type="entry name" value="alpha/beta-Hydrolases"/>
    <property type="match status" value="1"/>
</dbReference>
<proteinExistence type="predicted"/>
<keyword evidence="3" id="KW-1185">Reference proteome</keyword>
<dbReference type="InterPro" id="IPR002925">
    <property type="entry name" value="Dienelactn_hydro"/>
</dbReference>
<dbReference type="EMBL" id="BAAAZG010000043">
    <property type="protein sequence ID" value="GAA4089111.1"/>
    <property type="molecule type" value="Genomic_DNA"/>
</dbReference>
<evidence type="ECO:0000259" key="1">
    <source>
        <dbReference type="Pfam" id="PF01738"/>
    </source>
</evidence>
<organism evidence="2 3">
    <name type="scientific">Actinomadura miaoliensis</name>
    <dbReference type="NCBI Taxonomy" id="430685"/>
    <lineage>
        <taxon>Bacteria</taxon>
        <taxon>Bacillati</taxon>
        <taxon>Actinomycetota</taxon>
        <taxon>Actinomycetes</taxon>
        <taxon>Streptosporangiales</taxon>
        <taxon>Thermomonosporaceae</taxon>
        <taxon>Actinomadura</taxon>
    </lineage>
</organism>
<protein>
    <recommendedName>
        <fullName evidence="1">Dienelactone hydrolase domain-containing protein</fullName>
    </recommendedName>
</protein>
<reference evidence="3" key="1">
    <citation type="journal article" date="2019" name="Int. J. Syst. Evol. Microbiol.">
        <title>The Global Catalogue of Microorganisms (GCM) 10K type strain sequencing project: providing services to taxonomists for standard genome sequencing and annotation.</title>
        <authorList>
            <consortium name="The Broad Institute Genomics Platform"/>
            <consortium name="The Broad Institute Genome Sequencing Center for Infectious Disease"/>
            <person name="Wu L."/>
            <person name="Ma J."/>
        </authorList>
    </citation>
    <scope>NUCLEOTIDE SEQUENCE [LARGE SCALE GENOMIC DNA]</scope>
    <source>
        <strain evidence="3">JCM 16702</strain>
    </source>
</reference>
<dbReference type="InterPro" id="IPR029058">
    <property type="entry name" value="AB_hydrolase_fold"/>
</dbReference>
<feature type="domain" description="Dienelactone hydrolase" evidence="1">
    <location>
        <begin position="26"/>
        <end position="241"/>
    </location>
</feature>
<comment type="caution">
    <text evidence="2">The sequence shown here is derived from an EMBL/GenBank/DDBJ whole genome shotgun (WGS) entry which is preliminary data.</text>
</comment>
<gene>
    <name evidence="2" type="ORF">GCM10022214_57080</name>
</gene>